<evidence type="ECO:0000313" key="1">
    <source>
        <dbReference type="EMBL" id="TRZ40715.1"/>
    </source>
</evidence>
<accession>A0A553SUQ5</accession>
<dbReference type="Proteomes" id="UP000319837">
    <property type="component" value="Unassembled WGS sequence"/>
</dbReference>
<organism evidence="1 2">
    <name type="scientific">Niallia circulans</name>
    <name type="common">Bacillus circulans</name>
    <dbReference type="NCBI Taxonomy" id="1397"/>
    <lineage>
        <taxon>Bacteria</taxon>
        <taxon>Bacillati</taxon>
        <taxon>Bacillota</taxon>
        <taxon>Bacilli</taxon>
        <taxon>Bacillales</taxon>
        <taxon>Bacillaceae</taxon>
        <taxon>Niallia</taxon>
    </lineage>
</organism>
<dbReference type="AlphaFoldDB" id="A0A553SUQ5"/>
<comment type="caution">
    <text evidence="1">The sequence shown here is derived from an EMBL/GenBank/DDBJ whole genome shotgun (WGS) entry which is preliminary data.</text>
</comment>
<gene>
    <name evidence="1" type="ORF">CEQ21_04765</name>
</gene>
<name>A0A553SUQ5_NIACI</name>
<protein>
    <submittedName>
        <fullName evidence="1">Uncharacterized protein</fullName>
    </submittedName>
</protein>
<reference evidence="2" key="1">
    <citation type="submission" date="2018-10" db="EMBL/GenBank/DDBJ databases">
        <title>FDA dAtabase for Regulatory Grade micrObial Sequences (FDA-ARGOS): Supporting development and validation of Infectious Disease Dx tests.</title>
        <authorList>
            <person name="Minogue T."/>
            <person name="Wolcott M."/>
            <person name="Wasieloski L."/>
            <person name="Aguilar W."/>
            <person name="Moore D."/>
            <person name="Tallon L."/>
            <person name="Sadzewicz L."/>
            <person name="Sengamalay N."/>
            <person name="Ott S."/>
            <person name="Godinez A."/>
            <person name="Nagaraj S."/>
            <person name="Vavikolanu K."/>
            <person name="Vyas G."/>
            <person name="Nadendla S."/>
            <person name="George J."/>
            <person name="Sichtig H."/>
        </authorList>
    </citation>
    <scope>NUCLEOTIDE SEQUENCE [LARGE SCALE GENOMIC DNA]</scope>
    <source>
        <strain evidence="2">FDAARGOS_343</strain>
    </source>
</reference>
<evidence type="ECO:0000313" key="2">
    <source>
        <dbReference type="Proteomes" id="UP000319837"/>
    </source>
</evidence>
<sequence>MSQSASANEPTSNQLAVLEDNLVNELELVGIEEADVNIMLPMETQSNKVEAEVESVYEDKLSTIIDKPLEEVNKSDLKEVIQDVEAERIDDIKVEDVQEFEEVFFTNEEAGEDNELIEEMKEDLSIENENIVDKNDIVIEVTGKDDMGESFTTALGFSIGDNVIDIVNDTGVETNNEYKLELNDLSEEEFNADLTNLSTNQKVELNNTDGEFQTSAFWIPALGVFVGLSMLEMLAISVGASTLIYLASKGMINLVSGALWVAGKVANDNKKNKKYVHYEASRANNSKGIWVGPGKTKTKAISRIKNGKDCWSIDSVNARLLATGASKTGRYLKHDAHSAKSGKRTFNHYHPYETTGAHSFYGGGKLW</sequence>
<proteinExistence type="predicted"/>
<dbReference type="EMBL" id="RIBP01000001">
    <property type="protein sequence ID" value="TRZ40715.1"/>
    <property type="molecule type" value="Genomic_DNA"/>
</dbReference>